<comment type="caution">
    <text evidence="1">The sequence shown here is derived from an EMBL/GenBank/DDBJ whole genome shotgun (WGS) entry which is preliminary data.</text>
</comment>
<organism evidence="1 2">
    <name type="scientific">Halomonas campaniensis</name>
    <dbReference type="NCBI Taxonomy" id="213554"/>
    <lineage>
        <taxon>Bacteria</taxon>
        <taxon>Pseudomonadati</taxon>
        <taxon>Pseudomonadota</taxon>
        <taxon>Gammaproteobacteria</taxon>
        <taxon>Oceanospirillales</taxon>
        <taxon>Halomonadaceae</taxon>
        <taxon>Halomonas</taxon>
    </lineage>
</organism>
<gene>
    <name evidence="1" type="ORF">BDK63_002944</name>
</gene>
<proteinExistence type="predicted"/>
<dbReference type="Proteomes" id="UP000553442">
    <property type="component" value="Unassembled WGS sequence"/>
</dbReference>
<dbReference type="RefSeq" id="WP_183333246.1">
    <property type="nucleotide sequence ID" value="NZ_JACHZF010000023.1"/>
</dbReference>
<accession>A0A7W5K529</accession>
<dbReference type="EMBL" id="JACHZF010000023">
    <property type="protein sequence ID" value="MBB3332051.1"/>
    <property type="molecule type" value="Genomic_DNA"/>
</dbReference>
<dbReference type="AlphaFoldDB" id="A0A7W5K529"/>
<evidence type="ECO:0000313" key="2">
    <source>
        <dbReference type="Proteomes" id="UP000553442"/>
    </source>
</evidence>
<reference evidence="1 2" key="1">
    <citation type="submission" date="2020-08" db="EMBL/GenBank/DDBJ databases">
        <title>Genomic Encyclopedia of Archaeal and Bacterial Type Strains, Phase II (KMG-II): from individual species to whole genera.</title>
        <authorList>
            <person name="Goeker M."/>
        </authorList>
    </citation>
    <scope>NUCLEOTIDE SEQUENCE [LARGE SCALE GENOMIC DNA]</scope>
    <source>
        <strain evidence="1 2">5AG</strain>
    </source>
</reference>
<evidence type="ECO:0000313" key="1">
    <source>
        <dbReference type="EMBL" id="MBB3332051.1"/>
    </source>
</evidence>
<protein>
    <submittedName>
        <fullName evidence="1">Uncharacterized protein</fullName>
    </submittedName>
</protein>
<name>A0A7W5K529_9GAMM</name>
<sequence>MNISTVAVELAEELVDQLLPPADVPPACLGFNPQLGRRLAAAKARLDRLERDATTRDLAALEAARVEFALASRAVADELIAQGLHAGAGND</sequence>
<keyword evidence="2" id="KW-1185">Reference proteome</keyword>